<feature type="compositionally biased region" description="Basic and acidic residues" evidence="1">
    <location>
        <begin position="147"/>
        <end position="159"/>
    </location>
</feature>
<organism evidence="2 3">
    <name type="scientific">Ktedonosporobacter rubrisoli</name>
    <dbReference type="NCBI Taxonomy" id="2509675"/>
    <lineage>
        <taxon>Bacteria</taxon>
        <taxon>Bacillati</taxon>
        <taxon>Chloroflexota</taxon>
        <taxon>Ktedonobacteria</taxon>
        <taxon>Ktedonobacterales</taxon>
        <taxon>Ktedonosporobacteraceae</taxon>
        <taxon>Ktedonosporobacter</taxon>
    </lineage>
</organism>
<proteinExistence type="predicted"/>
<name>A0A4P6JWD5_KTERU</name>
<protein>
    <submittedName>
        <fullName evidence="2">Uncharacterized protein</fullName>
    </submittedName>
</protein>
<dbReference type="RefSeq" id="WP_129890369.1">
    <property type="nucleotide sequence ID" value="NZ_CP035758.1"/>
</dbReference>
<reference evidence="2 3" key="1">
    <citation type="submission" date="2019-01" db="EMBL/GenBank/DDBJ databases">
        <title>Ktedonosporobacter rubrisoli SCAWS-G2.</title>
        <authorList>
            <person name="Huang Y."/>
            <person name="Yan B."/>
        </authorList>
    </citation>
    <scope>NUCLEOTIDE SEQUENCE [LARGE SCALE GENOMIC DNA]</scope>
    <source>
        <strain evidence="2 3">SCAWS-G2</strain>
    </source>
</reference>
<sequence>MHAELQALFAADQAERKIHPAYGEAEYRELRKHDTQRRERVQALMQAGALQEAEDYYHAAMIFQHGETLEEIWQAHTLALTAAEKGYRRAKWLAAAAMDRWLMYQGKPQKYGTQFVPDGKGYRLWELDPATSDAERAAWNVPSLNEQQRRAEQLSRDEPQPPPELAPGWLQEARKRWSQQDPSD</sequence>
<accession>A0A4P6JWD5</accession>
<evidence type="ECO:0000313" key="2">
    <source>
        <dbReference type="EMBL" id="QBD79316.1"/>
    </source>
</evidence>
<gene>
    <name evidence="2" type="ORF">EPA93_26340</name>
</gene>
<dbReference type="OrthoDB" id="7275869at2"/>
<feature type="region of interest" description="Disordered" evidence="1">
    <location>
        <begin position="138"/>
        <end position="184"/>
    </location>
</feature>
<evidence type="ECO:0000313" key="3">
    <source>
        <dbReference type="Proteomes" id="UP000290365"/>
    </source>
</evidence>
<dbReference type="AlphaFoldDB" id="A0A4P6JWD5"/>
<dbReference type="EMBL" id="CP035758">
    <property type="protein sequence ID" value="QBD79316.1"/>
    <property type="molecule type" value="Genomic_DNA"/>
</dbReference>
<dbReference type="Proteomes" id="UP000290365">
    <property type="component" value="Chromosome"/>
</dbReference>
<evidence type="ECO:0000256" key="1">
    <source>
        <dbReference type="SAM" id="MobiDB-lite"/>
    </source>
</evidence>
<dbReference type="KEGG" id="kbs:EPA93_26340"/>
<keyword evidence="3" id="KW-1185">Reference proteome</keyword>